<accession>A0A559K634</accession>
<dbReference type="InterPro" id="IPR010982">
    <property type="entry name" value="Lambda_DNA-bd_dom_sf"/>
</dbReference>
<evidence type="ECO:0000259" key="5">
    <source>
        <dbReference type="PROSITE" id="PS50932"/>
    </source>
</evidence>
<evidence type="ECO:0000256" key="3">
    <source>
        <dbReference type="ARBA" id="ARBA00023125"/>
    </source>
</evidence>
<gene>
    <name evidence="6" type="ORF">FPZ49_22890</name>
</gene>
<dbReference type="Pfam" id="PF00356">
    <property type="entry name" value="LacI"/>
    <property type="match status" value="1"/>
</dbReference>
<evidence type="ECO:0000256" key="2">
    <source>
        <dbReference type="ARBA" id="ARBA00023015"/>
    </source>
</evidence>
<dbReference type="PANTHER" id="PTHR30146">
    <property type="entry name" value="LACI-RELATED TRANSCRIPTIONAL REPRESSOR"/>
    <property type="match status" value="1"/>
</dbReference>
<dbReference type="EMBL" id="VNJI01000034">
    <property type="protein sequence ID" value="TVY07595.1"/>
    <property type="molecule type" value="Genomic_DNA"/>
</dbReference>
<dbReference type="SMART" id="SM00354">
    <property type="entry name" value="HTH_LACI"/>
    <property type="match status" value="1"/>
</dbReference>
<keyword evidence="7" id="KW-1185">Reference proteome</keyword>
<keyword evidence="1" id="KW-0678">Repressor</keyword>
<dbReference type="Gene3D" id="3.40.50.2300">
    <property type="match status" value="2"/>
</dbReference>
<dbReference type="Pfam" id="PF13377">
    <property type="entry name" value="Peripla_BP_3"/>
    <property type="match status" value="1"/>
</dbReference>
<keyword evidence="2" id="KW-0805">Transcription regulation</keyword>
<dbReference type="Gene3D" id="1.10.260.40">
    <property type="entry name" value="lambda repressor-like DNA-binding domains"/>
    <property type="match status" value="1"/>
</dbReference>
<dbReference type="InterPro" id="IPR046335">
    <property type="entry name" value="LacI/GalR-like_sensor"/>
</dbReference>
<dbReference type="OrthoDB" id="2026446at2"/>
<dbReference type="GO" id="GO:0000976">
    <property type="term" value="F:transcription cis-regulatory region binding"/>
    <property type="evidence" value="ECO:0007669"/>
    <property type="project" value="TreeGrafter"/>
</dbReference>
<reference evidence="6 7" key="1">
    <citation type="submission" date="2019-07" db="EMBL/GenBank/DDBJ databases">
        <authorList>
            <person name="Kim J."/>
        </authorList>
    </citation>
    <scope>NUCLEOTIDE SEQUENCE [LARGE SCALE GENOMIC DNA]</scope>
    <source>
        <strain evidence="6 7">JC52</strain>
    </source>
</reference>
<dbReference type="RefSeq" id="WP_144851375.1">
    <property type="nucleotide sequence ID" value="NZ_VNJI01000034.1"/>
</dbReference>
<keyword evidence="4" id="KW-0804">Transcription</keyword>
<evidence type="ECO:0000313" key="6">
    <source>
        <dbReference type="EMBL" id="TVY07595.1"/>
    </source>
</evidence>
<dbReference type="GO" id="GO:0003700">
    <property type="term" value="F:DNA-binding transcription factor activity"/>
    <property type="evidence" value="ECO:0007669"/>
    <property type="project" value="TreeGrafter"/>
</dbReference>
<organism evidence="6 7">
    <name type="scientific">Paenibacillus cremeus</name>
    <dbReference type="NCBI Taxonomy" id="2163881"/>
    <lineage>
        <taxon>Bacteria</taxon>
        <taxon>Bacillati</taxon>
        <taxon>Bacillota</taxon>
        <taxon>Bacilli</taxon>
        <taxon>Bacillales</taxon>
        <taxon>Paenibacillaceae</taxon>
        <taxon>Paenibacillus</taxon>
    </lineage>
</organism>
<feature type="domain" description="HTH lacI-type" evidence="5">
    <location>
        <begin position="5"/>
        <end position="49"/>
    </location>
</feature>
<dbReference type="InterPro" id="IPR000843">
    <property type="entry name" value="HTH_LacI"/>
</dbReference>
<name>A0A559K634_9BACL</name>
<dbReference type="SUPFAM" id="SSF47413">
    <property type="entry name" value="lambda repressor-like DNA-binding domains"/>
    <property type="match status" value="1"/>
</dbReference>
<dbReference type="SUPFAM" id="SSF53822">
    <property type="entry name" value="Periplasmic binding protein-like I"/>
    <property type="match status" value="1"/>
</dbReference>
<dbReference type="PANTHER" id="PTHR30146:SF148">
    <property type="entry name" value="HTH-TYPE TRANSCRIPTIONAL REPRESSOR PURR-RELATED"/>
    <property type="match status" value="1"/>
</dbReference>
<comment type="caution">
    <text evidence="6">The sequence shown here is derived from an EMBL/GenBank/DDBJ whole genome shotgun (WGS) entry which is preliminary data.</text>
</comment>
<protein>
    <submittedName>
        <fullName evidence="6">LacI family transcriptional regulator</fullName>
    </submittedName>
</protein>
<dbReference type="AlphaFoldDB" id="A0A559K634"/>
<evidence type="ECO:0000256" key="4">
    <source>
        <dbReference type="ARBA" id="ARBA00023163"/>
    </source>
</evidence>
<evidence type="ECO:0000256" key="1">
    <source>
        <dbReference type="ARBA" id="ARBA00022491"/>
    </source>
</evidence>
<proteinExistence type="predicted"/>
<evidence type="ECO:0000313" key="7">
    <source>
        <dbReference type="Proteomes" id="UP000317036"/>
    </source>
</evidence>
<dbReference type="PROSITE" id="PS50932">
    <property type="entry name" value="HTH_LACI_2"/>
    <property type="match status" value="1"/>
</dbReference>
<dbReference type="CDD" id="cd01392">
    <property type="entry name" value="HTH_LacI"/>
    <property type="match status" value="1"/>
</dbReference>
<keyword evidence="3" id="KW-0238">DNA-binding</keyword>
<sequence length="346" mass="38130">MAHKVSMQQIADSLGVSKYTVSRSLAGKSGVSLETRARVLEVARTMGYRSRAPIDEITPIMKPIDGLGDPPYVLIWIRADHRSEGLFWGKVLSGMLEGCKRQGWNHVIMAVESGETVAEGIPAYLDPAHCVGHLIAGELPSALLLTLSRKGLPMVLVDHEESALSVDCIVNANMQGGRWLTARMLQAGCTSLLFVGHDAFSVSFKERWFGCKLEMQEAGKRAEVALRKWSIPYGARNWQAVLERKLEQLTEKEWPHAILGANDDIALHCLSILDKLSMAVPAQCKVAGFDNIETAALSRPALTTVDFGKEFLGYRAVEQLRRRMEHPGQLTEKITISARIVCRVSG</sequence>
<dbReference type="Proteomes" id="UP000317036">
    <property type="component" value="Unassembled WGS sequence"/>
</dbReference>
<dbReference type="InterPro" id="IPR028082">
    <property type="entry name" value="Peripla_BP_I"/>
</dbReference>